<feature type="transmembrane region" description="Helical" evidence="1">
    <location>
        <begin position="39"/>
        <end position="59"/>
    </location>
</feature>
<keyword evidence="3" id="KW-1185">Reference proteome</keyword>
<dbReference type="Proteomes" id="UP000067738">
    <property type="component" value="Chromosome"/>
</dbReference>
<gene>
    <name evidence="2" type="ORF">sm9_0245</name>
</gene>
<evidence type="ECO:0000313" key="2">
    <source>
        <dbReference type="EMBL" id="ALT68048.1"/>
    </source>
</evidence>
<dbReference type="EMBL" id="CP011266">
    <property type="protein sequence ID" value="ALT68048.1"/>
    <property type="molecule type" value="Genomic_DNA"/>
</dbReference>
<reference evidence="2 3" key="1">
    <citation type="submission" date="2015-04" db="EMBL/GenBank/DDBJ databases">
        <title>The complete genome sequence of the rumen methanogen Methanobrevibacter millerae SM9.</title>
        <authorList>
            <person name="Leahy S.C."/>
            <person name="Kelly W.J."/>
            <person name="Pacheco D.M."/>
            <person name="Li D."/>
            <person name="Altermann E."/>
            <person name="Attwood G.T."/>
        </authorList>
    </citation>
    <scope>NUCLEOTIDE SEQUENCE [LARGE SCALE GENOMIC DNA]</scope>
    <source>
        <strain evidence="2 3">SM9</strain>
    </source>
</reference>
<organism evidence="2 3">
    <name type="scientific">Methanobrevibacter millerae</name>
    <dbReference type="NCBI Taxonomy" id="230361"/>
    <lineage>
        <taxon>Archaea</taxon>
        <taxon>Methanobacteriati</taxon>
        <taxon>Methanobacteriota</taxon>
        <taxon>Methanomada group</taxon>
        <taxon>Methanobacteria</taxon>
        <taxon>Methanobacteriales</taxon>
        <taxon>Methanobacteriaceae</taxon>
        <taxon>Methanobrevibacter</taxon>
    </lineage>
</organism>
<accession>A0A0U3E558</accession>
<evidence type="ECO:0000256" key="1">
    <source>
        <dbReference type="SAM" id="Phobius"/>
    </source>
</evidence>
<keyword evidence="1" id="KW-0472">Membrane</keyword>
<protein>
    <submittedName>
        <fullName evidence="2">Uncharacterized protein</fullName>
    </submittedName>
</protein>
<evidence type="ECO:0000313" key="3">
    <source>
        <dbReference type="Proteomes" id="UP000067738"/>
    </source>
</evidence>
<keyword evidence="1" id="KW-1133">Transmembrane helix</keyword>
<proteinExistence type="predicted"/>
<dbReference type="KEGG" id="mmil:sm9_0245"/>
<keyword evidence="1" id="KW-0812">Transmembrane</keyword>
<dbReference type="PATRIC" id="fig|230361.4.peg.255"/>
<sequence length="63" mass="7419">MEFHIVTIKTNLEGLLSYNQYFSNGLSFNLNRIFTKNTIVNLIIHMIFVLLISFSHNIMKWGQ</sequence>
<dbReference type="AlphaFoldDB" id="A0A0U3E558"/>
<name>A0A0U3E558_9EURY</name>